<dbReference type="GO" id="GO:0016787">
    <property type="term" value="F:hydrolase activity"/>
    <property type="evidence" value="ECO:0007669"/>
    <property type="project" value="UniProtKB-KW"/>
</dbReference>
<reference evidence="3" key="1">
    <citation type="submission" date="2022-06" db="EMBL/GenBank/DDBJ databases">
        <title>Aquibacillus sp. a new bacterium isolated from soil saline samples.</title>
        <authorList>
            <person name="Galisteo C."/>
            <person name="De La Haba R."/>
            <person name="Sanchez-Porro C."/>
            <person name="Ventosa A."/>
        </authorList>
    </citation>
    <scope>NUCLEOTIDE SEQUENCE</scope>
    <source>
        <strain evidence="3">3ASR75-11</strain>
    </source>
</reference>
<dbReference type="InterPro" id="IPR013830">
    <property type="entry name" value="SGNH_hydro"/>
</dbReference>
<dbReference type="Gene3D" id="3.40.50.1110">
    <property type="entry name" value="SGNH hydrolase"/>
    <property type="match status" value="1"/>
</dbReference>
<dbReference type="RefSeq" id="WP_272436339.1">
    <property type="nucleotide sequence ID" value="NZ_JAMQKB010000006.1"/>
</dbReference>
<dbReference type="AlphaFoldDB" id="A0A9X3WRQ1"/>
<dbReference type="Proteomes" id="UP001145050">
    <property type="component" value="Unassembled WGS sequence"/>
</dbReference>
<dbReference type="Gene3D" id="2.60.120.260">
    <property type="entry name" value="Galactose-binding domain-like"/>
    <property type="match status" value="1"/>
</dbReference>
<feature type="domain" description="SGNH hydrolase-type esterase" evidence="1">
    <location>
        <begin position="180"/>
        <end position="359"/>
    </location>
</feature>
<dbReference type="InterPro" id="IPR036514">
    <property type="entry name" value="SGNH_hydro_sf"/>
</dbReference>
<feature type="domain" description="SGNH hydrolase-type esterase N-terminal" evidence="2">
    <location>
        <begin position="24"/>
        <end position="170"/>
    </location>
</feature>
<proteinExistence type="predicted"/>
<gene>
    <name evidence="3" type="ORF">NC797_08430</name>
</gene>
<evidence type="ECO:0000313" key="3">
    <source>
        <dbReference type="EMBL" id="MDC3424535.1"/>
    </source>
</evidence>
<dbReference type="Pfam" id="PF14606">
    <property type="entry name" value="Lipase_GDSL_3"/>
    <property type="match status" value="1"/>
</dbReference>
<keyword evidence="4" id="KW-1185">Reference proteome</keyword>
<evidence type="ECO:0000313" key="4">
    <source>
        <dbReference type="Proteomes" id="UP001145050"/>
    </source>
</evidence>
<organism evidence="3 4">
    <name type="scientific">Terrihalobacillus insolitus</name>
    <dbReference type="NCBI Taxonomy" id="2950438"/>
    <lineage>
        <taxon>Bacteria</taxon>
        <taxon>Bacillati</taxon>
        <taxon>Bacillota</taxon>
        <taxon>Bacilli</taxon>
        <taxon>Bacillales</taxon>
        <taxon>Bacillaceae</taxon>
        <taxon>Terrihalobacillus</taxon>
    </lineage>
</organism>
<name>A0A9X3WRQ1_9BACI</name>
<sequence>MKGEQPSKLDGNMTIDEMNQEEQYKWYDPRSKPFTLSGFPWMEEDQIYRRLKKNPGIEIPEAVNQLANCTAGGQIRFQTNSTTLSIKVKLADAANMYNMPPTGQCGFDCYIGDFPNHEFYRVTQFDHTEKMYTVTLLERENTDPITITLHFPLYQGVEEVYIGLDDNAQITSAAPYESSKKIIFYGTSITQGGCASRPGLAYTNILSRRFNQEFINLGFSGNGKGEANMAKLISEIFDPACLVLDYEPNCVSTALYKETLPRFIKLYRQVHPIVPILLVSKFPYAAELIDEQVYNDRIDRLEFQRELVDKRKRKGDWAIFFHEGTNLLGDVSNEGTVDGVHPNDLGFMRIADSLTPILKQILTN</sequence>
<evidence type="ECO:0000259" key="1">
    <source>
        <dbReference type="Pfam" id="PF14606"/>
    </source>
</evidence>
<dbReference type="Pfam" id="PF14607">
    <property type="entry name" value="GxDLY"/>
    <property type="match status" value="1"/>
</dbReference>
<comment type="caution">
    <text evidence="3">The sequence shown here is derived from an EMBL/GenBank/DDBJ whole genome shotgun (WGS) entry which is preliminary data.</text>
</comment>
<evidence type="ECO:0000259" key="2">
    <source>
        <dbReference type="Pfam" id="PF14607"/>
    </source>
</evidence>
<protein>
    <submittedName>
        <fullName evidence="3">SGNH/GDSL hydrolase family protein</fullName>
    </submittedName>
</protein>
<dbReference type="InterPro" id="IPR032740">
    <property type="entry name" value="GxDLY"/>
</dbReference>
<dbReference type="SUPFAM" id="SSF52266">
    <property type="entry name" value="SGNH hydrolase"/>
    <property type="match status" value="1"/>
</dbReference>
<keyword evidence="3" id="KW-0378">Hydrolase</keyword>
<dbReference type="EMBL" id="JAMQKB010000006">
    <property type="protein sequence ID" value="MDC3424535.1"/>
    <property type="molecule type" value="Genomic_DNA"/>
</dbReference>
<accession>A0A9X3WRQ1</accession>